<dbReference type="Gene3D" id="3.30.70.100">
    <property type="match status" value="1"/>
</dbReference>
<protein>
    <submittedName>
        <fullName evidence="2">Antibiotic biosynthesis monooxygenase</fullName>
    </submittedName>
</protein>
<evidence type="ECO:0000259" key="1">
    <source>
        <dbReference type="PROSITE" id="PS51725"/>
    </source>
</evidence>
<keyword evidence="2" id="KW-0560">Oxidoreductase</keyword>
<comment type="caution">
    <text evidence="2">The sequence shown here is derived from an EMBL/GenBank/DDBJ whole genome shotgun (WGS) entry which is preliminary data.</text>
</comment>
<dbReference type="InterPro" id="IPR007138">
    <property type="entry name" value="ABM_dom"/>
</dbReference>
<dbReference type="Proteomes" id="UP001206639">
    <property type="component" value="Unassembled WGS sequence"/>
</dbReference>
<gene>
    <name evidence="2" type="ORF">N4S67_23505</name>
</gene>
<dbReference type="SUPFAM" id="SSF54909">
    <property type="entry name" value="Dimeric alpha+beta barrel"/>
    <property type="match status" value="1"/>
</dbReference>
<evidence type="ECO:0000313" key="2">
    <source>
        <dbReference type="EMBL" id="MCT7661377.1"/>
    </source>
</evidence>
<evidence type="ECO:0000313" key="3">
    <source>
        <dbReference type="Proteomes" id="UP001206639"/>
    </source>
</evidence>
<keyword evidence="3" id="KW-1185">Reference proteome</keyword>
<organism evidence="2 3">
    <name type="scientific">Mycobacterium deserti</name>
    <dbReference type="NCBI Taxonomy" id="2978347"/>
    <lineage>
        <taxon>Bacteria</taxon>
        <taxon>Bacillati</taxon>
        <taxon>Actinomycetota</taxon>
        <taxon>Actinomycetes</taxon>
        <taxon>Mycobacteriales</taxon>
        <taxon>Mycobacteriaceae</taxon>
        <taxon>Mycobacterium</taxon>
    </lineage>
</organism>
<sequence>MITFIAHLQVPPENADAFENLMTNVAAMSNEHEPGVTYYAFAKSVDQHDTYVVVEVYRDQVAVAAHGETEWVRDSIPEMLGLIEGMPRIAQYVSPGAEPVASQFEELT</sequence>
<dbReference type="GO" id="GO:0004497">
    <property type="term" value="F:monooxygenase activity"/>
    <property type="evidence" value="ECO:0007669"/>
    <property type="project" value="UniProtKB-KW"/>
</dbReference>
<dbReference type="Pfam" id="PF03992">
    <property type="entry name" value="ABM"/>
    <property type="match status" value="1"/>
</dbReference>
<feature type="domain" description="ABM" evidence="1">
    <location>
        <begin position="2"/>
        <end position="92"/>
    </location>
</feature>
<dbReference type="InterPro" id="IPR011008">
    <property type="entry name" value="Dimeric_a/b-barrel"/>
</dbReference>
<dbReference type="PROSITE" id="PS51725">
    <property type="entry name" value="ABM"/>
    <property type="match status" value="1"/>
</dbReference>
<proteinExistence type="predicted"/>
<accession>A0ABT2MGJ1</accession>
<name>A0ABT2MGJ1_9MYCO</name>
<dbReference type="EMBL" id="JAODWD010000006">
    <property type="protein sequence ID" value="MCT7661377.1"/>
    <property type="molecule type" value="Genomic_DNA"/>
</dbReference>
<reference evidence="3" key="1">
    <citation type="submission" date="2023-07" db="EMBL/GenBank/DDBJ databases">
        <authorList>
            <person name="Deng Y."/>
            <person name="Zhang Y.-Q."/>
        </authorList>
    </citation>
    <scope>NUCLEOTIDE SEQUENCE [LARGE SCALE GENOMIC DNA]</scope>
    <source>
        <strain evidence="3">CPCC 205710</strain>
    </source>
</reference>
<keyword evidence="2" id="KW-0503">Monooxygenase</keyword>
<dbReference type="InterPro" id="IPR050744">
    <property type="entry name" value="AI-2_Isomerase_LsrG"/>
</dbReference>
<dbReference type="RefSeq" id="WP_260995445.1">
    <property type="nucleotide sequence ID" value="NZ_JAODWD010000006.1"/>
</dbReference>
<dbReference type="PANTHER" id="PTHR33336">
    <property type="entry name" value="QUINOL MONOOXYGENASE YGIN-RELATED"/>
    <property type="match status" value="1"/>
</dbReference>
<dbReference type="PANTHER" id="PTHR33336:SF3">
    <property type="entry name" value="ABM DOMAIN-CONTAINING PROTEIN"/>
    <property type="match status" value="1"/>
</dbReference>